<keyword evidence="2" id="KW-1003">Cell membrane</keyword>
<dbReference type="EMBL" id="MGDB01000111">
    <property type="protein sequence ID" value="OGL39865.1"/>
    <property type="molecule type" value="Genomic_DNA"/>
</dbReference>
<feature type="transmembrane region" description="Helical" evidence="6">
    <location>
        <begin position="43"/>
        <end position="62"/>
    </location>
</feature>
<keyword evidence="5 6" id="KW-0472">Membrane</keyword>
<feature type="transmembrane region" description="Helical" evidence="6">
    <location>
        <begin position="69"/>
        <end position="91"/>
    </location>
</feature>
<evidence type="ECO:0000256" key="2">
    <source>
        <dbReference type="ARBA" id="ARBA00022475"/>
    </source>
</evidence>
<evidence type="ECO:0000256" key="4">
    <source>
        <dbReference type="ARBA" id="ARBA00022989"/>
    </source>
</evidence>
<dbReference type="Proteomes" id="UP000178526">
    <property type="component" value="Unassembled WGS sequence"/>
</dbReference>
<feature type="transmembrane region" description="Helical" evidence="6">
    <location>
        <begin position="12"/>
        <end position="31"/>
    </location>
</feature>
<proteinExistence type="predicted"/>
<dbReference type="GO" id="GO:0005886">
    <property type="term" value="C:plasma membrane"/>
    <property type="evidence" value="ECO:0007669"/>
    <property type="project" value="UniProtKB-SubCell"/>
</dbReference>
<evidence type="ECO:0008006" key="9">
    <source>
        <dbReference type="Google" id="ProtNLM"/>
    </source>
</evidence>
<dbReference type="Pfam" id="PF03626">
    <property type="entry name" value="COX4_pro"/>
    <property type="match status" value="1"/>
</dbReference>
<reference evidence="7 8" key="1">
    <citation type="journal article" date="2016" name="Nat. Commun.">
        <title>Thousands of microbial genomes shed light on interconnected biogeochemical processes in an aquifer system.</title>
        <authorList>
            <person name="Anantharaman K."/>
            <person name="Brown C.T."/>
            <person name="Hug L.A."/>
            <person name="Sharon I."/>
            <person name="Castelle C.J."/>
            <person name="Probst A.J."/>
            <person name="Thomas B.C."/>
            <person name="Singh A."/>
            <person name="Wilkins M.J."/>
            <person name="Karaoz U."/>
            <person name="Brodie E.L."/>
            <person name="Williams K.H."/>
            <person name="Hubbard S.S."/>
            <person name="Banfield J.F."/>
        </authorList>
    </citation>
    <scope>NUCLEOTIDE SEQUENCE [LARGE SCALE GENOMIC DNA]</scope>
</reference>
<protein>
    <recommendedName>
        <fullName evidence="9">Cytochrome-c oxidase</fullName>
    </recommendedName>
</protein>
<dbReference type="NCBIfam" id="TIGR02229">
    <property type="entry name" value="caa3_sub_IV"/>
    <property type="match status" value="1"/>
</dbReference>
<organism evidence="7 8">
    <name type="scientific">Candidatus Schekmanbacteria bacterium GWA2_38_11</name>
    <dbReference type="NCBI Taxonomy" id="1817876"/>
    <lineage>
        <taxon>Bacteria</taxon>
        <taxon>Candidatus Schekmaniibacteriota</taxon>
    </lineage>
</organism>
<keyword evidence="4 6" id="KW-1133">Transmembrane helix</keyword>
<comment type="caution">
    <text evidence="7">The sequence shown here is derived from an EMBL/GenBank/DDBJ whole genome shotgun (WGS) entry which is preliminary data.</text>
</comment>
<comment type="subcellular location">
    <subcellularLocation>
        <location evidence="1">Cell membrane</location>
        <topology evidence="1">Multi-pass membrane protein</topology>
    </subcellularLocation>
</comment>
<accession>A0A1F7RE73</accession>
<dbReference type="InterPro" id="IPR005171">
    <property type="entry name" value="Cyt_c_oxidase_su4_prok"/>
</dbReference>
<evidence type="ECO:0000256" key="6">
    <source>
        <dbReference type="SAM" id="Phobius"/>
    </source>
</evidence>
<gene>
    <name evidence="7" type="ORF">A2042_03470</name>
</gene>
<dbReference type="AlphaFoldDB" id="A0A1F7RE73"/>
<evidence type="ECO:0000256" key="3">
    <source>
        <dbReference type="ARBA" id="ARBA00022692"/>
    </source>
</evidence>
<evidence type="ECO:0000256" key="5">
    <source>
        <dbReference type="ARBA" id="ARBA00023136"/>
    </source>
</evidence>
<evidence type="ECO:0000313" key="8">
    <source>
        <dbReference type="Proteomes" id="UP000178526"/>
    </source>
</evidence>
<keyword evidence="3 6" id="KW-0812">Transmembrane</keyword>
<dbReference type="InterPro" id="IPR011743">
    <property type="entry name" value="Caa3_sub_IV"/>
</dbReference>
<evidence type="ECO:0000313" key="7">
    <source>
        <dbReference type="EMBL" id="OGL39865.1"/>
    </source>
</evidence>
<sequence length="96" mass="11023">MEYKENEEKVVSYGTYILVWFGLLVFTGLTVTVSGMNLGRLSIIIPLLIASSKAGMVIYFFMHLKYEGILFKVMLFITLLVVTIFIGFTFFDISYR</sequence>
<evidence type="ECO:0000256" key="1">
    <source>
        <dbReference type="ARBA" id="ARBA00004651"/>
    </source>
</evidence>
<name>A0A1F7RE73_9BACT</name>